<evidence type="ECO:0000313" key="1">
    <source>
        <dbReference type="EMBL" id="TFU54877.1"/>
    </source>
</evidence>
<sequence>MADAQNRAIGLQQQQYDQVTQNLAPYLAAGLPALQQIQQLSTLQGQQSALNDYYNSGQYHDLASQARYQQQAGAEASGGLGSSATANGMAAIAPTLGQNWLSGQMQNYGNLMNVGMNAATGQATAGQNYANNTGSLLQGLGAIQAGQAQQPSRFGRALGGAIAGAQVGSTFGPWGGVIGAGLGTVGSLF</sequence>
<dbReference type="EMBL" id="SPSG01003714">
    <property type="protein sequence ID" value="TFU54877.1"/>
    <property type="molecule type" value="Genomic_DNA"/>
</dbReference>
<proteinExistence type="predicted"/>
<protein>
    <submittedName>
        <fullName evidence="1">DNA transfer protein</fullName>
    </submittedName>
</protein>
<name>A0A9X8VCT7_SERMA</name>
<comment type="caution">
    <text evidence="1">The sequence shown here is derived from an EMBL/GenBank/DDBJ whole genome shotgun (WGS) entry which is preliminary data.</text>
</comment>
<reference evidence="1" key="1">
    <citation type="submission" date="2019-03" db="EMBL/GenBank/DDBJ databases">
        <title>Serratia marcescens strain N2 draft genome.</title>
        <authorList>
            <person name="Yassin A."/>
            <person name="El-Kenawy N."/>
            <person name="Youssef N.H."/>
        </authorList>
    </citation>
    <scope>NUCLEOTIDE SEQUENCE [LARGE SCALE GENOMIC DNA]</scope>
    <source>
        <strain evidence="1">N2</strain>
    </source>
</reference>
<gene>
    <name evidence="1" type="ORF">E0L31_26815</name>
</gene>
<dbReference type="AlphaFoldDB" id="A0A9X8VCT7"/>
<accession>A0A9X8VCT7</accession>
<dbReference type="InterPro" id="IPR057916">
    <property type="entry name" value="P22_gp7"/>
</dbReference>
<organism evidence="1">
    <name type="scientific">Serratia marcescens</name>
    <dbReference type="NCBI Taxonomy" id="615"/>
    <lineage>
        <taxon>Bacteria</taxon>
        <taxon>Pseudomonadati</taxon>
        <taxon>Pseudomonadota</taxon>
        <taxon>Gammaproteobacteria</taxon>
        <taxon>Enterobacterales</taxon>
        <taxon>Yersiniaceae</taxon>
        <taxon>Serratia</taxon>
    </lineage>
</organism>
<dbReference type="Pfam" id="PF25688">
    <property type="entry name" value="P22_gp7"/>
    <property type="match status" value="1"/>
</dbReference>